<keyword evidence="4" id="KW-1185">Reference proteome</keyword>
<feature type="region of interest" description="Disordered" evidence="1">
    <location>
        <begin position="77"/>
        <end position="99"/>
    </location>
</feature>
<feature type="transmembrane region" description="Helical" evidence="2">
    <location>
        <begin position="251"/>
        <end position="274"/>
    </location>
</feature>
<gene>
    <name evidence="3" type="ORF">B0H66DRAFT_538170</name>
</gene>
<reference evidence="3" key="1">
    <citation type="journal article" date="2023" name="Mol. Phylogenet. Evol.">
        <title>Genome-scale phylogeny and comparative genomics of the fungal order Sordariales.</title>
        <authorList>
            <person name="Hensen N."/>
            <person name="Bonometti L."/>
            <person name="Westerberg I."/>
            <person name="Brannstrom I.O."/>
            <person name="Guillou S."/>
            <person name="Cros-Aarteil S."/>
            <person name="Calhoun S."/>
            <person name="Haridas S."/>
            <person name="Kuo A."/>
            <person name="Mondo S."/>
            <person name="Pangilinan J."/>
            <person name="Riley R."/>
            <person name="LaButti K."/>
            <person name="Andreopoulos B."/>
            <person name="Lipzen A."/>
            <person name="Chen C."/>
            <person name="Yan M."/>
            <person name="Daum C."/>
            <person name="Ng V."/>
            <person name="Clum A."/>
            <person name="Steindorff A."/>
            <person name="Ohm R.A."/>
            <person name="Martin F."/>
            <person name="Silar P."/>
            <person name="Natvig D.O."/>
            <person name="Lalanne C."/>
            <person name="Gautier V."/>
            <person name="Ament-Velasquez S.L."/>
            <person name="Kruys A."/>
            <person name="Hutchinson M.I."/>
            <person name="Powell A.J."/>
            <person name="Barry K."/>
            <person name="Miller A.N."/>
            <person name="Grigoriev I.V."/>
            <person name="Debuchy R."/>
            <person name="Gladieux P."/>
            <person name="Hiltunen Thoren M."/>
            <person name="Johannesson H."/>
        </authorList>
    </citation>
    <scope>NUCLEOTIDE SEQUENCE</scope>
    <source>
        <strain evidence="3">CBS 118394</strain>
    </source>
</reference>
<evidence type="ECO:0000256" key="2">
    <source>
        <dbReference type="SAM" id="Phobius"/>
    </source>
</evidence>
<reference evidence="3" key="2">
    <citation type="submission" date="2023-06" db="EMBL/GenBank/DDBJ databases">
        <authorList>
            <consortium name="Lawrence Berkeley National Laboratory"/>
            <person name="Haridas S."/>
            <person name="Hensen N."/>
            <person name="Bonometti L."/>
            <person name="Westerberg I."/>
            <person name="Brannstrom I.O."/>
            <person name="Guillou S."/>
            <person name="Cros-Aarteil S."/>
            <person name="Calhoun S."/>
            <person name="Kuo A."/>
            <person name="Mondo S."/>
            <person name="Pangilinan J."/>
            <person name="Riley R."/>
            <person name="Labutti K."/>
            <person name="Andreopoulos B."/>
            <person name="Lipzen A."/>
            <person name="Chen C."/>
            <person name="Yanf M."/>
            <person name="Daum C."/>
            <person name="Ng V."/>
            <person name="Clum A."/>
            <person name="Steindorff A."/>
            <person name="Ohm R."/>
            <person name="Martin F."/>
            <person name="Silar P."/>
            <person name="Natvig D."/>
            <person name="Lalanne C."/>
            <person name="Gautier V."/>
            <person name="Ament-Velasquez S.L."/>
            <person name="Kruys A."/>
            <person name="Hutchinson M.I."/>
            <person name="Powell A.J."/>
            <person name="Barry K."/>
            <person name="Miller A.N."/>
            <person name="Grigoriev I.V."/>
            <person name="Debuchy R."/>
            <person name="Gladieux P."/>
            <person name="Thoren M.H."/>
            <person name="Johannesson H."/>
        </authorList>
    </citation>
    <scope>NUCLEOTIDE SEQUENCE</scope>
    <source>
        <strain evidence="3">CBS 118394</strain>
    </source>
</reference>
<dbReference type="EMBL" id="JAUEDM010000008">
    <property type="protein sequence ID" value="KAK3313086.1"/>
    <property type="molecule type" value="Genomic_DNA"/>
</dbReference>
<dbReference type="AlphaFoldDB" id="A0AAE0HW80"/>
<accession>A0AAE0HW80</accession>
<dbReference type="Proteomes" id="UP001283341">
    <property type="component" value="Unassembled WGS sequence"/>
</dbReference>
<keyword evidence="2" id="KW-0812">Transmembrane</keyword>
<evidence type="ECO:0000313" key="4">
    <source>
        <dbReference type="Proteomes" id="UP001283341"/>
    </source>
</evidence>
<sequence length="356" mass="38929">MTNNTTAYILPQWLLLQTPGMQCRSHGVIIAMLAVYNIISVLVSVILATPFFFRQKQLLFGAILGAWDRVVPPNSKESNYHWPPQDNADAEASLPPPKSPPSYLKADRIAFLFSVLGSVVIALAAPFLAGISLTKSRPDANYWTIIQQWATRPRATIFIFLGNMGRVYLSRRKEGGWWDESRAADGHLEAAITALTTDVCVSLLASKFLWDQMSVKDSAPDLFSPGSPCTAYGSGADGMDQGNCPDMQQGAAGLFVTTIVGAVTGLILFVVLFAFPRSKNLFLGACCGAFCAIVSFGLYINSWQLWVGFLNETKEELYCVQSSALVDLVYVTLPFALGLWRLAWARLSFGRKSSSS</sequence>
<evidence type="ECO:0000256" key="1">
    <source>
        <dbReference type="SAM" id="MobiDB-lite"/>
    </source>
</evidence>
<feature type="transmembrane region" description="Helical" evidence="2">
    <location>
        <begin position="320"/>
        <end position="343"/>
    </location>
</feature>
<evidence type="ECO:0000313" key="3">
    <source>
        <dbReference type="EMBL" id="KAK3313086.1"/>
    </source>
</evidence>
<comment type="caution">
    <text evidence="3">The sequence shown here is derived from an EMBL/GenBank/DDBJ whole genome shotgun (WGS) entry which is preliminary data.</text>
</comment>
<proteinExistence type="predicted"/>
<organism evidence="3 4">
    <name type="scientific">Apodospora peruviana</name>
    <dbReference type="NCBI Taxonomy" id="516989"/>
    <lineage>
        <taxon>Eukaryota</taxon>
        <taxon>Fungi</taxon>
        <taxon>Dikarya</taxon>
        <taxon>Ascomycota</taxon>
        <taxon>Pezizomycotina</taxon>
        <taxon>Sordariomycetes</taxon>
        <taxon>Sordariomycetidae</taxon>
        <taxon>Sordariales</taxon>
        <taxon>Lasiosphaeriaceae</taxon>
        <taxon>Apodospora</taxon>
    </lineage>
</organism>
<feature type="transmembrane region" description="Helical" evidence="2">
    <location>
        <begin position="109"/>
        <end position="131"/>
    </location>
</feature>
<name>A0AAE0HW80_9PEZI</name>
<feature type="transmembrane region" description="Helical" evidence="2">
    <location>
        <begin position="28"/>
        <end position="53"/>
    </location>
</feature>
<protein>
    <submittedName>
        <fullName evidence="3">Uncharacterized protein</fullName>
    </submittedName>
</protein>
<keyword evidence="2" id="KW-1133">Transmembrane helix</keyword>
<keyword evidence="2" id="KW-0472">Membrane</keyword>
<feature type="transmembrane region" description="Helical" evidence="2">
    <location>
        <begin position="281"/>
        <end position="300"/>
    </location>
</feature>